<organism evidence="1 2">
    <name type="scientific">Sporosarcina limicola</name>
    <dbReference type="NCBI Taxonomy" id="34101"/>
    <lineage>
        <taxon>Bacteria</taxon>
        <taxon>Bacillati</taxon>
        <taxon>Bacillota</taxon>
        <taxon>Bacilli</taxon>
        <taxon>Bacillales</taxon>
        <taxon>Caryophanaceae</taxon>
        <taxon>Sporosarcina</taxon>
    </lineage>
</organism>
<name>A0A927R3F2_9BACL</name>
<dbReference type="Proteomes" id="UP000658225">
    <property type="component" value="Unassembled WGS sequence"/>
</dbReference>
<gene>
    <name evidence="1" type="ORF">H4683_000772</name>
</gene>
<comment type="caution">
    <text evidence="1">The sequence shown here is derived from an EMBL/GenBank/DDBJ whole genome shotgun (WGS) entry which is preliminary data.</text>
</comment>
<dbReference type="RefSeq" id="WP_225941868.1">
    <property type="nucleotide sequence ID" value="NZ_JADBEL010000003.1"/>
</dbReference>
<sequence>MSNCRKCGQCSKHVKCVKPGKCDHCEQKKQPEKIVKNCEGCICNQLRRLQTQTEVDVFLSGGQVLEDVVFVSLNRKNCCAFFNDPTTEPGSTLIVDCQQIQAIRIEAD</sequence>
<evidence type="ECO:0000313" key="1">
    <source>
        <dbReference type="EMBL" id="MBE1553698.1"/>
    </source>
</evidence>
<proteinExistence type="predicted"/>
<keyword evidence="2" id="KW-1185">Reference proteome</keyword>
<evidence type="ECO:0008006" key="3">
    <source>
        <dbReference type="Google" id="ProtNLM"/>
    </source>
</evidence>
<dbReference type="EMBL" id="JADBEL010000003">
    <property type="protein sequence ID" value="MBE1553698.1"/>
    <property type="molecule type" value="Genomic_DNA"/>
</dbReference>
<accession>A0A927R3F2</accession>
<protein>
    <recommendedName>
        <fullName evidence="3">Hydrolase</fullName>
    </recommendedName>
</protein>
<dbReference type="AlphaFoldDB" id="A0A927R3F2"/>
<reference evidence="1" key="1">
    <citation type="submission" date="2020-10" db="EMBL/GenBank/DDBJ databases">
        <title>Genomic Encyclopedia of Type Strains, Phase IV (KMG-IV): sequencing the most valuable type-strain genomes for metagenomic binning, comparative biology and taxonomic classification.</title>
        <authorList>
            <person name="Goeker M."/>
        </authorList>
    </citation>
    <scope>NUCLEOTIDE SEQUENCE</scope>
    <source>
        <strain evidence="1">DSM 13886</strain>
    </source>
</reference>
<evidence type="ECO:0000313" key="2">
    <source>
        <dbReference type="Proteomes" id="UP000658225"/>
    </source>
</evidence>